<proteinExistence type="predicted"/>
<dbReference type="OrthoDB" id="115239at2"/>
<comment type="caution">
    <text evidence="3">The sequence shown here is derived from an EMBL/GenBank/DDBJ whole genome shotgun (WGS) entry which is preliminary data.</text>
</comment>
<evidence type="ECO:0000256" key="1">
    <source>
        <dbReference type="SAM" id="SignalP"/>
    </source>
</evidence>
<dbReference type="Pfam" id="PF01522">
    <property type="entry name" value="Polysacc_deac_1"/>
    <property type="match status" value="1"/>
</dbReference>
<name>A0A0P7BR14_9BACT</name>
<dbReference type="STRING" id="1605367.AFM12_03545"/>
<dbReference type="AlphaFoldDB" id="A0A0P7BR14"/>
<evidence type="ECO:0000313" key="4">
    <source>
        <dbReference type="Proteomes" id="UP000050454"/>
    </source>
</evidence>
<gene>
    <name evidence="3" type="ORF">AFM12_03545</name>
</gene>
<keyword evidence="4" id="KW-1185">Reference proteome</keyword>
<feature type="domain" description="NodB homology" evidence="2">
    <location>
        <begin position="21"/>
        <end position="255"/>
    </location>
</feature>
<dbReference type="InterPro" id="IPR002509">
    <property type="entry name" value="NODB_dom"/>
</dbReference>
<protein>
    <submittedName>
        <fullName evidence="3">Polysaccharide deacetylase-like protein</fullName>
    </submittedName>
</protein>
<organism evidence="3 4">
    <name type="scientific">Jiulongibacter sediminis</name>
    <dbReference type="NCBI Taxonomy" id="1605367"/>
    <lineage>
        <taxon>Bacteria</taxon>
        <taxon>Pseudomonadati</taxon>
        <taxon>Bacteroidota</taxon>
        <taxon>Cytophagia</taxon>
        <taxon>Cytophagales</taxon>
        <taxon>Leadbetterellaceae</taxon>
        <taxon>Jiulongibacter</taxon>
    </lineage>
</organism>
<dbReference type="PROSITE" id="PS51677">
    <property type="entry name" value="NODB"/>
    <property type="match status" value="1"/>
</dbReference>
<keyword evidence="1" id="KW-0732">Signal</keyword>
<evidence type="ECO:0000313" key="3">
    <source>
        <dbReference type="EMBL" id="KPM49678.1"/>
    </source>
</evidence>
<dbReference type="InterPro" id="IPR011330">
    <property type="entry name" value="Glyco_hydro/deAcase_b/a-brl"/>
</dbReference>
<dbReference type="Proteomes" id="UP000050454">
    <property type="component" value="Unassembled WGS sequence"/>
</dbReference>
<evidence type="ECO:0000259" key="2">
    <source>
        <dbReference type="PROSITE" id="PS51677"/>
    </source>
</evidence>
<dbReference type="SUPFAM" id="SSF88713">
    <property type="entry name" value="Glycoside hydrolase/deacetylase"/>
    <property type="match status" value="1"/>
</dbReference>
<dbReference type="PATRIC" id="fig|1605367.3.peg.2054"/>
<dbReference type="RefSeq" id="WP_055143973.1">
    <property type="nucleotide sequence ID" value="NZ_JXSZ01000005.1"/>
</dbReference>
<feature type="chain" id="PRO_5006136107" evidence="1">
    <location>
        <begin position="19"/>
        <end position="310"/>
    </location>
</feature>
<sequence>MHKRLFLFFFLISQLTLAQSKTVCFSIDDLPVVNYGNPSPEFHLEVTQKLMDGLKVKSVPAIGFVNEGKLWDKDEEMIGFQKQCLELWLEAGMDLGNHTLKHKDFNNTPFYEYAEEILLGEKVTKALLKKHGKEMMYFRHPFLHVGERESRADSLDKFLIRHNYIVAPVTIDNADYLFARAYHISRRKGDDKLADKIGEDYINYMEEKLLYYEKQSDALFNRQISQILLIHASLLNADYIEKLAAVYQKHGYKFVRMEEALKDEAYKTPVTAFGRYGISWIDRWALSAGKKGEFFAGDPATPEYIENFGR</sequence>
<dbReference type="Gene3D" id="3.20.20.370">
    <property type="entry name" value="Glycoside hydrolase/deacetylase"/>
    <property type="match status" value="1"/>
</dbReference>
<dbReference type="GO" id="GO:0016810">
    <property type="term" value="F:hydrolase activity, acting on carbon-nitrogen (but not peptide) bonds"/>
    <property type="evidence" value="ECO:0007669"/>
    <property type="project" value="InterPro"/>
</dbReference>
<dbReference type="EMBL" id="LGTQ01000005">
    <property type="protein sequence ID" value="KPM49678.1"/>
    <property type="molecule type" value="Genomic_DNA"/>
</dbReference>
<dbReference type="GO" id="GO:0005975">
    <property type="term" value="P:carbohydrate metabolic process"/>
    <property type="evidence" value="ECO:0007669"/>
    <property type="project" value="InterPro"/>
</dbReference>
<reference evidence="3 4" key="1">
    <citation type="submission" date="2015-07" db="EMBL/GenBank/DDBJ databases">
        <title>The draft genome sequence of Leadbetterella sp. JN14-9.</title>
        <authorList>
            <person name="Liu Y."/>
            <person name="Du J."/>
            <person name="Shao Z."/>
        </authorList>
    </citation>
    <scope>NUCLEOTIDE SEQUENCE [LARGE SCALE GENOMIC DNA]</scope>
    <source>
        <strain evidence="3 4">JN14-9</strain>
    </source>
</reference>
<accession>A0A0P7BR14</accession>
<feature type="signal peptide" evidence="1">
    <location>
        <begin position="1"/>
        <end position="18"/>
    </location>
</feature>